<protein>
    <submittedName>
        <fullName evidence="7">Uncharacterized membrane protein YqaE, homolog of Blt101, UPF0057 family</fullName>
    </submittedName>
</protein>
<keyword evidence="3 6" id="KW-0812">Transmembrane</keyword>
<evidence type="ECO:0000256" key="3">
    <source>
        <dbReference type="ARBA" id="ARBA00022692"/>
    </source>
</evidence>
<accession>A0A1I2PLL7</accession>
<evidence type="ECO:0000313" key="7">
    <source>
        <dbReference type="EMBL" id="SFG17052.1"/>
    </source>
</evidence>
<organism evidence="7 8">
    <name type="scientific">Planifilum fulgidum</name>
    <dbReference type="NCBI Taxonomy" id="201973"/>
    <lineage>
        <taxon>Bacteria</taxon>
        <taxon>Bacillati</taxon>
        <taxon>Bacillota</taxon>
        <taxon>Bacilli</taxon>
        <taxon>Bacillales</taxon>
        <taxon>Thermoactinomycetaceae</taxon>
        <taxon>Planifilum</taxon>
    </lineage>
</organism>
<evidence type="ECO:0000256" key="1">
    <source>
        <dbReference type="ARBA" id="ARBA00004370"/>
    </source>
</evidence>
<dbReference type="OrthoDB" id="2692128at2"/>
<evidence type="ECO:0000256" key="5">
    <source>
        <dbReference type="ARBA" id="ARBA00023136"/>
    </source>
</evidence>
<feature type="transmembrane region" description="Helical" evidence="6">
    <location>
        <begin position="20"/>
        <end position="44"/>
    </location>
</feature>
<sequence length="71" mass="8139">MYFLAIVCPPLAILLTGKPFQALLNIILCILGWIPGAIHAILIVKDHKEEKRLKRLAKLQMQIQLQNQKHE</sequence>
<evidence type="ECO:0000256" key="4">
    <source>
        <dbReference type="ARBA" id="ARBA00022989"/>
    </source>
</evidence>
<dbReference type="InterPro" id="IPR000612">
    <property type="entry name" value="PMP3"/>
</dbReference>
<comment type="similarity">
    <text evidence="2">Belongs to the UPF0057 (PMP3) family.</text>
</comment>
<evidence type="ECO:0000256" key="2">
    <source>
        <dbReference type="ARBA" id="ARBA00009530"/>
    </source>
</evidence>
<evidence type="ECO:0000313" key="8">
    <source>
        <dbReference type="Proteomes" id="UP000198661"/>
    </source>
</evidence>
<keyword evidence="5 6" id="KW-0472">Membrane</keyword>
<keyword evidence="4 6" id="KW-1133">Transmembrane helix</keyword>
<dbReference type="AlphaFoldDB" id="A0A1I2PLL7"/>
<dbReference type="STRING" id="201973.SAMN04488025_1193"/>
<dbReference type="Proteomes" id="UP000198661">
    <property type="component" value="Unassembled WGS sequence"/>
</dbReference>
<dbReference type="Pfam" id="PF01679">
    <property type="entry name" value="Pmp3"/>
    <property type="match status" value="1"/>
</dbReference>
<keyword evidence="8" id="KW-1185">Reference proteome</keyword>
<name>A0A1I2PLL7_9BACL</name>
<evidence type="ECO:0000256" key="6">
    <source>
        <dbReference type="SAM" id="Phobius"/>
    </source>
</evidence>
<gene>
    <name evidence="7" type="ORF">SAMN04488025_1193</name>
</gene>
<reference evidence="8" key="1">
    <citation type="submission" date="2016-10" db="EMBL/GenBank/DDBJ databases">
        <authorList>
            <person name="Varghese N."/>
            <person name="Submissions S."/>
        </authorList>
    </citation>
    <scope>NUCLEOTIDE SEQUENCE [LARGE SCALE GENOMIC DNA]</scope>
    <source>
        <strain evidence="8">DSM 44945</strain>
    </source>
</reference>
<proteinExistence type="inferred from homology"/>
<dbReference type="GO" id="GO:0016020">
    <property type="term" value="C:membrane"/>
    <property type="evidence" value="ECO:0007669"/>
    <property type="project" value="UniProtKB-SubCell"/>
</dbReference>
<comment type="subcellular location">
    <subcellularLocation>
        <location evidence="1">Membrane</location>
    </subcellularLocation>
</comment>
<dbReference type="EMBL" id="FOOK01000019">
    <property type="protein sequence ID" value="SFG17052.1"/>
    <property type="molecule type" value="Genomic_DNA"/>
</dbReference>
<dbReference type="RefSeq" id="WP_092038913.1">
    <property type="nucleotide sequence ID" value="NZ_FOOK01000019.1"/>
</dbReference>